<sequence>MSTSSENRVIGHWIAGAHRASTSGRTAPVYNPATGSVQAEVALADQAEIDEAIAAAEAGFRVWSGFSIAKRQTVLFAFRELLNARKQELAHIITAEHGKVVSDAMGEILRGQEVVELATGFPHLIKGAYSENASTGIDVYSIKQPLGVVGVISPFNFPVMVPLWFAPIAIAAGNAVVLKPSEKDPSAALWLAELWQEAGLPAGVFTVLQGDKLAVDGLLHSPVVQSISFVGSTPIAQYIYETASRNGKRVQALGGAKNHMLVLPDADLDLVADQAVNAGFGAAGERCMAISVVLAVEPVADELIAKVTERIAKLRIGNGAGQDGVEPDMGPLITDVHRDKVSSYVDIAEADGATVVVDGRGFTVPGHEDGFFFGPTLLDHVPTSSKAYTEEIFGPVLSVVRVASYDEGLALINSGEFGNGTAIFTNDGGAARRFQSEVQVGMIGINVPIPVPVAYHSFGGWKKSLFGDAKAYGVHGFDFFTREKAITSRWLDPATHGGINLGFPQNT</sequence>
<dbReference type="GO" id="GO:0016491">
    <property type="term" value="F:oxidoreductase activity"/>
    <property type="evidence" value="ECO:0007669"/>
    <property type="project" value="UniProtKB-KW"/>
</dbReference>
<comment type="caution">
    <text evidence="5">The sequence shown here is derived from an EMBL/GenBank/DDBJ whole genome shotgun (WGS) entry which is preliminary data.</text>
</comment>
<dbReference type="Proteomes" id="UP001251849">
    <property type="component" value="Unassembled WGS sequence"/>
</dbReference>
<dbReference type="InterPro" id="IPR010061">
    <property type="entry name" value="MeMal-semiAld_DH"/>
</dbReference>
<evidence type="ECO:0000256" key="1">
    <source>
        <dbReference type="ARBA" id="ARBA00013048"/>
    </source>
</evidence>
<gene>
    <name evidence="5" type="ORF">Q9S71_04220</name>
</gene>
<organism evidence="5 6">
    <name type="scientific">Microbacterium gawkjiense</name>
    <dbReference type="NCBI Taxonomy" id="3067309"/>
    <lineage>
        <taxon>Bacteria</taxon>
        <taxon>Bacillati</taxon>
        <taxon>Actinomycetota</taxon>
        <taxon>Actinomycetes</taxon>
        <taxon>Micrococcales</taxon>
        <taxon>Microbacteriaceae</taxon>
        <taxon>Microbacterium</taxon>
    </lineage>
</organism>
<dbReference type="PANTHER" id="PTHR43866:SF4">
    <property type="entry name" value="MALONATE-SEMIALDEHYDE DEHYDROGENASE"/>
    <property type="match status" value="1"/>
</dbReference>
<protein>
    <recommendedName>
        <fullName evidence="1">methylmalonate-semialdehyde dehydrogenase (CoA acylating)</fullName>
        <ecNumber evidence="1">1.2.1.27</ecNumber>
    </recommendedName>
</protein>
<evidence type="ECO:0000259" key="4">
    <source>
        <dbReference type="Pfam" id="PF00171"/>
    </source>
</evidence>
<evidence type="ECO:0000313" key="5">
    <source>
        <dbReference type="EMBL" id="MDT3316021.1"/>
    </source>
</evidence>
<evidence type="ECO:0000256" key="3">
    <source>
        <dbReference type="ARBA" id="ARBA00023027"/>
    </source>
</evidence>
<dbReference type="InterPro" id="IPR015590">
    <property type="entry name" value="Aldehyde_DH_dom"/>
</dbReference>
<dbReference type="PROSITE" id="PS00070">
    <property type="entry name" value="ALDEHYDE_DEHYDR_CYS"/>
    <property type="match status" value="1"/>
</dbReference>
<dbReference type="SUPFAM" id="SSF53720">
    <property type="entry name" value="ALDH-like"/>
    <property type="match status" value="1"/>
</dbReference>
<dbReference type="PANTHER" id="PTHR43866">
    <property type="entry name" value="MALONATE-SEMIALDEHYDE DEHYDROGENASE"/>
    <property type="match status" value="1"/>
</dbReference>
<accession>A0ABU3G9A4</accession>
<name>A0ABU3G9A4_9MICO</name>
<dbReference type="Pfam" id="PF00171">
    <property type="entry name" value="Aldedh"/>
    <property type="match status" value="1"/>
</dbReference>
<keyword evidence="2 5" id="KW-0560">Oxidoreductase</keyword>
<dbReference type="InterPro" id="IPR016163">
    <property type="entry name" value="Ald_DH_C"/>
</dbReference>
<dbReference type="InterPro" id="IPR016161">
    <property type="entry name" value="Ald_DH/histidinol_DH"/>
</dbReference>
<dbReference type="CDD" id="cd07085">
    <property type="entry name" value="ALDH_F6_MMSDH"/>
    <property type="match status" value="1"/>
</dbReference>
<dbReference type="EMBL" id="JAUZVV010000001">
    <property type="protein sequence ID" value="MDT3316021.1"/>
    <property type="molecule type" value="Genomic_DNA"/>
</dbReference>
<dbReference type="NCBIfam" id="TIGR01722">
    <property type="entry name" value="MMSDH"/>
    <property type="match status" value="1"/>
</dbReference>
<proteinExistence type="predicted"/>
<dbReference type="InterPro" id="IPR016160">
    <property type="entry name" value="Ald_DH_CS_CYS"/>
</dbReference>
<keyword evidence="6" id="KW-1185">Reference proteome</keyword>
<feature type="domain" description="Aldehyde dehydrogenase" evidence="4">
    <location>
        <begin position="21"/>
        <end position="486"/>
    </location>
</feature>
<dbReference type="InterPro" id="IPR016162">
    <property type="entry name" value="Ald_DH_N"/>
</dbReference>
<dbReference type="RefSeq" id="WP_311860720.1">
    <property type="nucleotide sequence ID" value="NZ_JAUZVV010000001.1"/>
</dbReference>
<reference evidence="5 6" key="1">
    <citation type="submission" date="2023-08" db="EMBL/GenBank/DDBJ databases">
        <title>Microbacterium aquilitoris sp. nov. and Microbacterium gwkjibeachense sp. nov., isolated from beach.</title>
        <authorList>
            <person name="Lee S.D."/>
            <person name="Yang H."/>
            <person name="Kim I."/>
        </authorList>
    </citation>
    <scope>NUCLEOTIDE SEQUENCE [LARGE SCALE GENOMIC DNA]</scope>
    <source>
        <strain evidence="5 6">KSW4-11</strain>
    </source>
</reference>
<keyword evidence="3" id="KW-0520">NAD</keyword>
<evidence type="ECO:0000256" key="2">
    <source>
        <dbReference type="ARBA" id="ARBA00023002"/>
    </source>
</evidence>
<evidence type="ECO:0000313" key="6">
    <source>
        <dbReference type="Proteomes" id="UP001251849"/>
    </source>
</evidence>
<dbReference type="Gene3D" id="3.40.309.10">
    <property type="entry name" value="Aldehyde Dehydrogenase, Chain A, domain 2"/>
    <property type="match status" value="1"/>
</dbReference>
<dbReference type="Gene3D" id="3.40.605.10">
    <property type="entry name" value="Aldehyde Dehydrogenase, Chain A, domain 1"/>
    <property type="match status" value="1"/>
</dbReference>
<dbReference type="EC" id="1.2.1.27" evidence="1"/>